<feature type="active site" description="Charge relay system" evidence="5">
    <location>
        <position position="230"/>
    </location>
</feature>
<sequence length="549" mass="62243">MLNHTSNLFLQTMFFLSHTRNDTIVDEIHNLESPWNGKDVYNKTQVQTLDNRCYGEYGCYSLKYPWTNDARTLSQFPEDPSKMKPTYCLYTRHNPTQCQPLEHQNPETIYDSFLIPSHRTYIISHGFLEDGDRPWIKELTRQLLIKEDGNVIVNNWGVGSSPPYTQAVANIRLVGYMTAVLLNTLRREVGVRTEYVHLIGHSLGAHLSGYVGNTLYTVFGLKLGRITGLDPADPYFSGTEPIVRLDPTDATFVDIVHTDAAPFVKGGLGMGEPIGHLDFYPNGGENQPGCDQGVFKFIHVEKGSIVKGLRKYLGCDHIRSYEYLTESINSRCPFIAVECDSWTNFTAGNCFNCLRNGGLSCAKFGFNAVKHRNSQLLALGKSVYNTVYDSKPFKYFLITGDKYPFCRYIYRVTVNISNSTLSQEHRGEVGKFSIEIHGTKGRTEFMSLFKEQHYEPGSEHRQVVGGAGVGHITNITLRWEHEMSMNILTWRFEPALIYVSSVLVESLEEKQTIRLCNPSNEKIITGQDAKLMECQTPHISEIQDYQDDS</sequence>
<evidence type="ECO:0000256" key="2">
    <source>
        <dbReference type="ARBA" id="ARBA00010701"/>
    </source>
</evidence>
<keyword evidence="6" id="KW-0106">Calcium</keyword>
<evidence type="ECO:0000313" key="9">
    <source>
        <dbReference type="EMBL" id="CAG6623677.1"/>
    </source>
</evidence>
<dbReference type="PANTHER" id="PTHR11610">
    <property type="entry name" value="LIPASE"/>
    <property type="match status" value="1"/>
</dbReference>
<keyword evidence="4" id="KW-1015">Disulfide bond</keyword>
<dbReference type="EMBL" id="HBUF01055503">
    <property type="protein sequence ID" value="CAG6623676.1"/>
    <property type="molecule type" value="Transcribed_RNA"/>
</dbReference>
<dbReference type="Gene3D" id="3.40.50.1820">
    <property type="entry name" value="alpha/beta hydrolase"/>
    <property type="match status" value="1"/>
</dbReference>
<accession>A0A8D8Q243</accession>
<dbReference type="GO" id="GO:0016042">
    <property type="term" value="P:lipid catabolic process"/>
    <property type="evidence" value="ECO:0007669"/>
    <property type="project" value="TreeGrafter"/>
</dbReference>
<dbReference type="PIRSF" id="PIRSF000865">
    <property type="entry name" value="Lipoprotein_lipase_LIPH"/>
    <property type="match status" value="1"/>
</dbReference>
<dbReference type="FunFam" id="3.40.50.1820:FF:000033">
    <property type="entry name" value="Pancreatic triacylglycerol lipase"/>
    <property type="match status" value="1"/>
</dbReference>
<evidence type="ECO:0000256" key="5">
    <source>
        <dbReference type="PIRSR" id="PIRSR000865-1"/>
    </source>
</evidence>
<evidence type="ECO:0000256" key="4">
    <source>
        <dbReference type="ARBA" id="ARBA00023157"/>
    </source>
</evidence>
<dbReference type="EMBL" id="HBUF01055504">
    <property type="protein sequence ID" value="CAG6623677.1"/>
    <property type="molecule type" value="Transcribed_RNA"/>
</dbReference>
<dbReference type="PRINTS" id="PR00823">
    <property type="entry name" value="PANCLIPASE"/>
</dbReference>
<evidence type="ECO:0000256" key="3">
    <source>
        <dbReference type="ARBA" id="ARBA00022525"/>
    </source>
</evidence>
<name>A0A8D8Q243_9HEMI</name>
<dbReference type="InterPro" id="IPR002331">
    <property type="entry name" value="Lipase_panc"/>
</dbReference>
<dbReference type="GO" id="GO:0005615">
    <property type="term" value="C:extracellular space"/>
    <property type="evidence" value="ECO:0007669"/>
    <property type="project" value="TreeGrafter"/>
</dbReference>
<feature type="active site" description="Nucleophile" evidence="5">
    <location>
        <position position="202"/>
    </location>
</feature>
<comment type="subcellular location">
    <subcellularLocation>
        <location evidence="1">Secreted</location>
    </subcellularLocation>
</comment>
<evidence type="ECO:0000256" key="6">
    <source>
        <dbReference type="PIRSR" id="PIRSR000865-2"/>
    </source>
</evidence>
<evidence type="ECO:0000256" key="7">
    <source>
        <dbReference type="RuleBase" id="RU004262"/>
    </source>
</evidence>
<keyword evidence="6" id="KW-0479">Metal-binding</keyword>
<organism evidence="9">
    <name type="scientific">Cacopsylla melanoneura</name>
    <dbReference type="NCBI Taxonomy" id="428564"/>
    <lineage>
        <taxon>Eukaryota</taxon>
        <taxon>Metazoa</taxon>
        <taxon>Ecdysozoa</taxon>
        <taxon>Arthropoda</taxon>
        <taxon>Hexapoda</taxon>
        <taxon>Insecta</taxon>
        <taxon>Pterygota</taxon>
        <taxon>Neoptera</taxon>
        <taxon>Paraneoptera</taxon>
        <taxon>Hemiptera</taxon>
        <taxon>Sternorrhyncha</taxon>
        <taxon>Psylloidea</taxon>
        <taxon>Psyllidae</taxon>
        <taxon>Psyllinae</taxon>
        <taxon>Cacopsylla</taxon>
    </lineage>
</organism>
<dbReference type="InterPro" id="IPR036392">
    <property type="entry name" value="PLAT/LH2_dom_sf"/>
</dbReference>
<feature type="binding site" evidence="6">
    <location>
        <position position="246"/>
    </location>
    <ligand>
        <name>Ca(2+)</name>
        <dbReference type="ChEBI" id="CHEBI:29108"/>
    </ligand>
</feature>
<feature type="binding site" evidence="6">
    <location>
        <position position="244"/>
    </location>
    <ligand>
        <name>Ca(2+)</name>
        <dbReference type="ChEBI" id="CHEBI:29108"/>
    </ligand>
</feature>
<protein>
    <submittedName>
        <fullName evidence="9">Inactive pancreatic lipase-related protein 1</fullName>
    </submittedName>
</protein>
<dbReference type="SUPFAM" id="SSF53474">
    <property type="entry name" value="alpha/beta-Hydrolases"/>
    <property type="match status" value="1"/>
</dbReference>
<dbReference type="CDD" id="cd00707">
    <property type="entry name" value="Pancreat_lipase_like"/>
    <property type="match status" value="1"/>
</dbReference>
<keyword evidence="3" id="KW-0964">Secreted</keyword>
<dbReference type="AlphaFoldDB" id="A0A8D8Q243"/>
<dbReference type="InterPro" id="IPR033906">
    <property type="entry name" value="Lipase_N"/>
</dbReference>
<comment type="similarity">
    <text evidence="2 7">Belongs to the AB hydrolase superfamily. Lipase family.</text>
</comment>
<proteinExistence type="inferred from homology"/>
<dbReference type="PANTHER" id="PTHR11610:SF185">
    <property type="entry name" value="LD47264P"/>
    <property type="match status" value="1"/>
</dbReference>
<dbReference type="GO" id="GO:0046872">
    <property type="term" value="F:metal ion binding"/>
    <property type="evidence" value="ECO:0007669"/>
    <property type="project" value="UniProtKB-KW"/>
</dbReference>
<dbReference type="InterPro" id="IPR016272">
    <property type="entry name" value="Lipase_LIPH"/>
</dbReference>
<evidence type="ECO:0000259" key="8">
    <source>
        <dbReference type="Pfam" id="PF00151"/>
    </source>
</evidence>
<feature type="domain" description="Lipase" evidence="8">
    <location>
        <begin position="52"/>
        <end position="393"/>
    </location>
</feature>
<reference evidence="9" key="1">
    <citation type="submission" date="2021-05" db="EMBL/GenBank/DDBJ databases">
        <authorList>
            <person name="Alioto T."/>
            <person name="Alioto T."/>
            <person name="Gomez Garrido J."/>
        </authorList>
    </citation>
    <scope>NUCLEOTIDE SEQUENCE</scope>
</reference>
<evidence type="ECO:0000256" key="1">
    <source>
        <dbReference type="ARBA" id="ARBA00004613"/>
    </source>
</evidence>
<dbReference type="Gene3D" id="2.60.60.20">
    <property type="entry name" value="PLAT/LH2 domain"/>
    <property type="match status" value="1"/>
</dbReference>
<dbReference type="SUPFAM" id="SSF49723">
    <property type="entry name" value="Lipase/lipooxygenase domain (PLAT/LH2 domain)"/>
    <property type="match status" value="1"/>
</dbReference>
<dbReference type="Pfam" id="PF00151">
    <property type="entry name" value="Lipase"/>
    <property type="match status" value="1"/>
</dbReference>
<feature type="active site" description="Charge relay system" evidence="5">
    <location>
        <position position="317"/>
    </location>
</feature>
<dbReference type="InterPro" id="IPR000734">
    <property type="entry name" value="TAG_lipase"/>
</dbReference>
<dbReference type="PRINTS" id="PR00821">
    <property type="entry name" value="TAGLIPASE"/>
</dbReference>
<dbReference type="GO" id="GO:0004806">
    <property type="term" value="F:triacylglycerol lipase activity"/>
    <property type="evidence" value="ECO:0007669"/>
    <property type="project" value="InterPro"/>
</dbReference>
<dbReference type="InterPro" id="IPR013818">
    <property type="entry name" value="Lipase"/>
</dbReference>
<feature type="binding site" evidence="6">
    <location>
        <position position="249"/>
    </location>
    <ligand>
        <name>Ca(2+)</name>
        <dbReference type="ChEBI" id="CHEBI:29108"/>
    </ligand>
</feature>
<dbReference type="InterPro" id="IPR029058">
    <property type="entry name" value="AB_hydrolase_fold"/>
</dbReference>